<dbReference type="InterPro" id="IPR013083">
    <property type="entry name" value="Znf_RING/FYVE/PHD"/>
</dbReference>
<evidence type="ECO:0000256" key="3">
    <source>
        <dbReference type="ARBA" id="ARBA00022448"/>
    </source>
</evidence>
<dbReference type="InterPro" id="IPR032710">
    <property type="entry name" value="NTF2-like_dom_sf"/>
</dbReference>
<keyword evidence="7" id="KW-0862">Zinc</keyword>
<proteinExistence type="inferred from homology"/>
<dbReference type="GO" id="GO:0005634">
    <property type="term" value="C:nucleus"/>
    <property type="evidence" value="ECO:0007669"/>
    <property type="project" value="UniProtKB-SubCell"/>
</dbReference>
<keyword evidence="4" id="KW-0479">Metal-binding</keyword>
<dbReference type="PANTHER" id="PTHR10662">
    <property type="entry name" value="NUCLEAR RNA EXPORT FACTOR"/>
    <property type="match status" value="1"/>
</dbReference>
<feature type="domain" description="PHD-type" evidence="11">
    <location>
        <begin position="894"/>
        <end position="949"/>
    </location>
</feature>
<keyword evidence="8" id="KW-0539">Nucleus</keyword>
<dbReference type="SUPFAM" id="SSF52058">
    <property type="entry name" value="L domain-like"/>
    <property type="match status" value="1"/>
</dbReference>
<dbReference type="Pfam" id="PF22602">
    <property type="entry name" value="NXF_NTF2"/>
    <property type="match status" value="1"/>
</dbReference>
<name>A0A0C9M8E0_9FUNG</name>
<feature type="domain" description="NTF2" evidence="12">
    <location>
        <begin position="411"/>
        <end position="561"/>
    </location>
</feature>
<dbReference type="SMART" id="SM00249">
    <property type="entry name" value="PHD"/>
    <property type="match status" value="1"/>
</dbReference>
<dbReference type="InterPro" id="IPR032675">
    <property type="entry name" value="LRR_dom_sf"/>
</dbReference>
<evidence type="ECO:0000313" key="13">
    <source>
        <dbReference type="EMBL" id="GAN03374.1"/>
    </source>
</evidence>
<keyword evidence="6" id="KW-0509">mRNA transport</keyword>
<dbReference type="EMBL" id="DF836328">
    <property type="protein sequence ID" value="GAN03374.1"/>
    <property type="molecule type" value="Genomic_DNA"/>
</dbReference>
<dbReference type="Gene3D" id="3.10.450.50">
    <property type="match status" value="1"/>
</dbReference>
<feature type="compositionally biased region" description="Basic and acidic residues" evidence="10">
    <location>
        <begin position="972"/>
        <end position="992"/>
    </location>
</feature>
<reference evidence="13" key="1">
    <citation type="submission" date="2014-09" db="EMBL/GenBank/DDBJ databases">
        <title>Draft genome sequence of an oleaginous Mucoromycotina fungus Mucor ambiguus NBRC6742.</title>
        <authorList>
            <person name="Takeda I."/>
            <person name="Yamane N."/>
            <person name="Morita T."/>
            <person name="Tamano K."/>
            <person name="Machida M."/>
            <person name="Baker S."/>
            <person name="Koike H."/>
        </authorList>
    </citation>
    <scope>NUCLEOTIDE SEQUENCE</scope>
    <source>
        <strain evidence="13">NBRC 6742</strain>
    </source>
</reference>
<accession>A0A0C9M8E0</accession>
<evidence type="ECO:0000259" key="11">
    <source>
        <dbReference type="PROSITE" id="PS50016"/>
    </source>
</evidence>
<dbReference type="InterPro" id="IPR030217">
    <property type="entry name" value="NXF_fam"/>
</dbReference>
<dbReference type="PROSITE" id="PS51450">
    <property type="entry name" value="LRR"/>
    <property type="match status" value="2"/>
</dbReference>
<dbReference type="Pfam" id="PF18444">
    <property type="entry name" value="RRM_9"/>
    <property type="match status" value="1"/>
</dbReference>
<dbReference type="InterPro" id="IPR040736">
    <property type="entry name" value="Mex67_RRM"/>
</dbReference>
<dbReference type="GO" id="GO:0016973">
    <property type="term" value="P:poly(A)+ mRNA export from nucleus"/>
    <property type="evidence" value="ECO:0007669"/>
    <property type="project" value="TreeGrafter"/>
</dbReference>
<feature type="compositionally biased region" description="Polar residues" evidence="10">
    <location>
        <begin position="43"/>
        <end position="54"/>
    </location>
</feature>
<dbReference type="InterPro" id="IPR011011">
    <property type="entry name" value="Znf_FYVE_PHD"/>
</dbReference>
<dbReference type="InterPro" id="IPR018222">
    <property type="entry name" value="Nuclear_transport_factor_2_euk"/>
</dbReference>
<protein>
    <submittedName>
        <fullName evidence="13">NTF2-like protein</fullName>
    </submittedName>
</protein>
<dbReference type="STRING" id="91626.A0A0C9M8E0"/>
<dbReference type="SUPFAM" id="SSF57903">
    <property type="entry name" value="FYVE/PHD zinc finger"/>
    <property type="match status" value="1"/>
</dbReference>
<evidence type="ECO:0000256" key="1">
    <source>
        <dbReference type="ARBA" id="ARBA00004123"/>
    </source>
</evidence>
<keyword evidence="14" id="KW-1185">Reference proteome</keyword>
<dbReference type="PANTHER" id="PTHR10662:SF22">
    <property type="entry name" value="NUCLEAR RNA EXPORT FACTOR 1"/>
    <property type="match status" value="1"/>
</dbReference>
<evidence type="ECO:0000313" key="14">
    <source>
        <dbReference type="Proteomes" id="UP000053815"/>
    </source>
</evidence>
<gene>
    <name evidence="13" type="ORF">MAM1_0039d02827</name>
</gene>
<evidence type="ECO:0000256" key="2">
    <source>
        <dbReference type="ARBA" id="ARBA00009285"/>
    </source>
</evidence>
<dbReference type="OrthoDB" id="25872at2759"/>
<feature type="region of interest" description="Disordered" evidence="10">
    <location>
        <begin position="205"/>
        <end position="233"/>
    </location>
</feature>
<evidence type="ECO:0000256" key="9">
    <source>
        <dbReference type="PROSITE-ProRule" id="PRU00146"/>
    </source>
</evidence>
<sequence>MDNNNNNWRGRGRGRGNYNNNNRNNRDYNQDYNSNNDHGNAYRGNSGNPGSISITARLGPTNAPINDRVAHTNNNSNQQQQQQHNPRGGRAFSSNNYRGRGNRGNRNNGGGGGARFNSEFVEEDISMQPNTAAGNIVTITGYPPGSEEKVLGFITRKAKAAWEPLNIQYEPKSMHITVVDETTAESLCRMNNFNFGAATLHITRGGQPGEGGNDNRAGGGFNRSGGAGNTARSANAGRSAVLAEFLQERWNPQAGFLDMDELPPTSHNIATVISRLLNEAKYLFGDNLKTLSFARNKLWSVVPLNKVPDMFPNLQNLSIADNDIAEFRSLDKLANRLPNLQELMLSGNPIQTNNPLEQYQQEVLRRFPTIQFLDVQPVNGSQTAGLASQASTDLPLPVRSHFFDNDSSRLAAQDLLSKFFPLFDTNRGSLIDLYDAQAIFSTTFSNSGTYQQQNTWGSGQIAPSQRMVVGGESIVKRLLQLPPTVHDLSSADNFITDAWQTPGSQNHPVVLFLTVHGGFNEAGSSTPLSFDRSFLVAPSAPGSRAHIAGWSYVILNDSLVVRNFSNKPASLVTGLDISTIPNTLLGRIMLQIPNLSSYENLDLISILQTALQKFGQTDKLDAFLDYCQTLSNPGTPWKWETYTITNSDDWEIANYKKSQELAGIRFLLASDTARQDSELTRYSKSMLYDPKCIHFFQGRPIPINDLLQDTLNYLQRESDPIDPVVEALIKLRLDKYDQDKSVFERQTSELDTTDYHLLGALMVRYDSLASRGSAPRSWCLYLRDYVENADGSIWRILLEDGETRVTSDQALADIRGVLESDTFPSEFSKDYRPVYLFYGNLDITQPSQQPQQEQEGGETAKNESHVITLDDYTFDDEYDQLLSQEPQQGLQEEEEICKHCGIKDIVDDINDMFFCELCNQGVHQLCEDPPIQKFEQKVDPWWCRACSRAHNIPIPTAASVARTQLENAATHDENVLKRKRQDETKAENHLATDGDGVMAKKLS</sequence>
<evidence type="ECO:0000256" key="6">
    <source>
        <dbReference type="ARBA" id="ARBA00022816"/>
    </source>
</evidence>
<keyword evidence="3" id="KW-0813">Transport</keyword>
<dbReference type="Gene3D" id="3.80.10.10">
    <property type="entry name" value="Ribonuclease Inhibitor"/>
    <property type="match status" value="1"/>
</dbReference>
<comment type="subcellular location">
    <subcellularLocation>
        <location evidence="1">Nucleus</location>
    </subcellularLocation>
</comment>
<feature type="region of interest" description="Disordered" evidence="10">
    <location>
        <begin position="1"/>
        <end position="116"/>
    </location>
</feature>
<dbReference type="InterPro" id="IPR001965">
    <property type="entry name" value="Znf_PHD"/>
</dbReference>
<dbReference type="GO" id="GO:0008270">
    <property type="term" value="F:zinc ion binding"/>
    <property type="evidence" value="ECO:0007669"/>
    <property type="project" value="UniProtKB-KW"/>
</dbReference>
<dbReference type="InterPro" id="IPR001611">
    <property type="entry name" value="Leu-rich_rpt"/>
</dbReference>
<dbReference type="InterPro" id="IPR002075">
    <property type="entry name" value="NTF2_dom"/>
</dbReference>
<comment type="similarity">
    <text evidence="2">Belongs to the NXF family.</text>
</comment>
<dbReference type="PROSITE" id="PS50177">
    <property type="entry name" value="NTF2_DOMAIN"/>
    <property type="match status" value="1"/>
</dbReference>
<dbReference type="SUPFAM" id="SSF54427">
    <property type="entry name" value="NTF2-like"/>
    <property type="match status" value="1"/>
</dbReference>
<evidence type="ECO:0000256" key="8">
    <source>
        <dbReference type="ARBA" id="ARBA00023242"/>
    </source>
</evidence>
<organism evidence="13">
    <name type="scientific">Mucor ambiguus</name>
    <dbReference type="NCBI Taxonomy" id="91626"/>
    <lineage>
        <taxon>Eukaryota</taxon>
        <taxon>Fungi</taxon>
        <taxon>Fungi incertae sedis</taxon>
        <taxon>Mucoromycota</taxon>
        <taxon>Mucoromycotina</taxon>
        <taxon>Mucoromycetes</taxon>
        <taxon>Mucorales</taxon>
        <taxon>Mucorineae</taxon>
        <taxon>Mucoraceae</taxon>
        <taxon>Mucor</taxon>
    </lineage>
</organism>
<dbReference type="Pfam" id="PF00628">
    <property type="entry name" value="PHD"/>
    <property type="match status" value="1"/>
</dbReference>
<dbReference type="AlphaFoldDB" id="A0A0C9M8E0"/>
<feature type="region of interest" description="Disordered" evidence="10">
    <location>
        <begin position="972"/>
        <end position="1003"/>
    </location>
</feature>
<evidence type="ECO:0000259" key="12">
    <source>
        <dbReference type="PROSITE" id="PS50177"/>
    </source>
</evidence>
<feature type="compositionally biased region" description="Low complexity" evidence="10">
    <location>
        <begin position="73"/>
        <end position="85"/>
    </location>
</feature>
<evidence type="ECO:0000256" key="10">
    <source>
        <dbReference type="SAM" id="MobiDB-lite"/>
    </source>
</evidence>
<dbReference type="InterPro" id="IPR019787">
    <property type="entry name" value="Znf_PHD-finger"/>
</dbReference>
<dbReference type="GO" id="GO:0003723">
    <property type="term" value="F:RNA binding"/>
    <property type="evidence" value="ECO:0007669"/>
    <property type="project" value="TreeGrafter"/>
</dbReference>
<dbReference type="PROSITE" id="PS50016">
    <property type="entry name" value="ZF_PHD_2"/>
    <property type="match status" value="1"/>
</dbReference>
<evidence type="ECO:0000256" key="5">
    <source>
        <dbReference type="ARBA" id="ARBA00022771"/>
    </source>
</evidence>
<keyword evidence="5 9" id="KW-0863">Zinc-finger</keyword>
<evidence type="ECO:0000256" key="4">
    <source>
        <dbReference type="ARBA" id="ARBA00022723"/>
    </source>
</evidence>
<dbReference type="Proteomes" id="UP000053815">
    <property type="component" value="Unassembled WGS sequence"/>
</dbReference>
<feature type="compositionally biased region" description="Gly residues" evidence="10">
    <location>
        <begin position="206"/>
        <end position="228"/>
    </location>
</feature>
<evidence type="ECO:0000256" key="7">
    <source>
        <dbReference type="ARBA" id="ARBA00022833"/>
    </source>
</evidence>
<dbReference type="Gene3D" id="3.30.40.10">
    <property type="entry name" value="Zinc/RING finger domain, C3HC4 (zinc finger)"/>
    <property type="match status" value="1"/>
</dbReference>